<sequence>MSDNIKSISKVQRGINELDALLDGNDPGFEYHIWKIPTPPSYSTEEIKISENKLKPSQQNYDSLS</sequence>
<reference evidence="1 2" key="1">
    <citation type="journal article" date="2013" name="PLoS ONE">
        <title>Genomic Adaptation of the Lactobacillus casei Group.</title>
        <authorList>
            <person name="Toh H."/>
            <person name="Oshima K."/>
            <person name="Nakano A."/>
            <person name="Takahata M."/>
            <person name="Murakami M."/>
            <person name="Takaki T."/>
            <person name="Nishiyama H."/>
            <person name="Igimi S."/>
            <person name="Hattori M."/>
            <person name="Morita H."/>
        </authorList>
    </citation>
    <scope>NUCLEOTIDE SEQUENCE [LARGE SCALE GENOMIC DNA]</scope>
    <source>
        <strain evidence="1 2">ATCC 393</strain>
    </source>
</reference>
<accession>A0AAD1AR44</accession>
<protein>
    <submittedName>
        <fullName evidence="1">Uncharacterized protein</fullName>
    </submittedName>
</protein>
<dbReference type="RefSeq" id="WP_025012858.1">
    <property type="nucleotide sequence ID" value="NZ_AP012544.1"/>
</dbReference>
<evidence type="ECO:0000313" key="2">
    <source>
        <dbReference type="Proteomes" id="UP000015560"/>
    </source>
</evidence>
<dbReference type="EMBL" id="AP012544">
    <property type="protein sequence ID" value="BAN75338.1"/>
    <property type="molecule type" value="Genomic_DNA"/>
</dbReference>
<dbReference type="AlphaFoldDB" id="A0AAD1AR44"/>
<name>A0AAD1AR44_LACCA</name>
<dbReference type="GeneID" id="45549442"/>
<evidence type="ECO:0000313" key="1">
    <source>
        <dbReference type="EMBL" id="BAN75338.1"/>
    </source>
</evidence>
<dbReference type="Proteomes" id="UP000015560">
    <property type="component" value="Chromosome"/>
</dbReference>
<proteinExistence type="predicted"/>
<gene>
    <name evidence="1" type="ORF">LBCZ_2170</name>
</gene>
<organism evidence="1 2">
    <name type="scientific">Lacticaseibacillus casei DSM 20011 = JCM 1134 = ATCC 393</name>
    <dbReference type="NCBI Taxonomy" id="1423732"/>
    <lineage>
        <taxon>Bacteria</taxon>
        <taxon>Bacillati</taxon>
        <taxon>Bacillota</taxon>
        <taxon>Bacilli</taxon>
        <taxon>Lactobacillales</taxon>
        <taxon>Lactobacillaceae</taxon>
        <taxon>Lacticaseibacillus</taxon>
    </lineage>
</organism>